<feature type="compositionally biased region" description="Polar residues" evidence="3">
    <location>
        <begin position="667"/>
        <end position="687"/>
    </location>
</feature>
<dbReference type="InterPro" id="IPR051219">
    <property type="entry name" value="Heterochromatin_chromo-domain"/>
</dbReference>
<accession>A0ABQ0LWK2</accession>
<feature type="compositionally biased region" description="Basic and acidic residues" evidence="3">
    <location>
        <begin position="644"/>
        <end position="656"/>
    </location>
</feature>
<dbReference type="InterPro" id="IPR023780">
    <property type="entry name" value="Chromo_domain"/>
</dbReference>
<feature type="compositionally biased region" description="Basic and acidic residues" evidence="3">
    <location>
        <begin position="1139"/>
        <end position="1163"/>
    </location>
</feature>
<feature type="compositionally biased region" description="Polar residues" evidence="3">
    <location>
        <begin position="1080"/>
        <end position="1092"/>
    </location>
</feature>
<evidence type="ECO:0000313" key="6">
    <source>
        <dbReference type="Proteomes" id="UP000815677"/>
    </source>
</evidence>
<dbReference type="InterPro" id="IPR023779">
    <property type="entry name" value="Chromodomain_CS"/>
</dbReference>
<evidence type="ECO:0000256" key="2">
    <source>
        <dbReference type="ARBA" id="ARBA00023242"/>
    </source>
</evidence>
<feature type="region of interest" description="Disordered" evidence="3">
    <location>
        <begin position="273"/>
        <end position="391"/>
    </location>
</feature>
<dbReference type="SUPFAM" id="SSF54160">
    <property type="entry name" value="Chromo domain-like"/>
    <property type="match status" value="1"/>
</dbReference>
<keyword evidence="2" id="KW-0539">Nucleus</keyword>
<evidence type="ECO:0000259" key="4">
    <source>
        <dbReference type="PROSITE" id="PS50013"/>
    </source>
</evidence>
<proteinExistence type="predicted"/>
<feature type="region of interest" description="Disordered" evidence="3">
    <location>
        <begin position="1119"/>
        <end position="1175"/>
    </location>
</feature>
<evidence type="ECO:0000313" key="5">
    <source>
        <dbReference type="EMBL" id="GAT55448.1"/>
    </source>
</evidence>
<dbReference type="CDD" id="cd18968">
    <property type="entry name" value="chromodomain"/>
    <property type="match status" value="1"/>
</dbReference>
<sequence length="1220" mass="131753">MAPKKRKTKGRGRTSTALPGFDPSTSAFVLKDSEERWFVEVILAARRCRTPRSSQTEYKPMQDGGRWEYLVKWAGFSEDDNTWEPATSLLSCARLVHSFWSRFPIHTDGHETYFCKGDKAGLLLTPPSDWIEREKAIFQTLANEQDVAKQNADPLNHAREAILELLPRHLFQTPISDLESASAVGGPSTTTREPNASAAFDAQSQRPLAPPNGNEYLRWNPTQVRQYARLHGHEQNRDQHARALDPEGDFDSKLGDFGALALGMDDDMLEGAARQGHDVAPKSSPTEAKMPQPQPLVAQPSHTRTPPQTPPAHDPVDDGDGDTTMLNASVSQSQPEGDPIATDDGDDIPLASTSASSTMPSTAASALPMPTAKPTQTPHRSESSTASAGSNVVDIDVPCTAMDWGQVCSLLLQSGSEGCVASAEQAGLTRAGVGVAHDDGDQDLARTRDPEVTLPKSIPVVPSPPMSPETTTPIVFGQPHHLLLPDSQPSPQPQPNLQTQIQVPALQIPIHDVVYQSRPSSAMMPLSKELVPPNPNPEPNIDIDIEVDKRDEGQVARELVPSADEASPTPSPSTEPALPLPVLVEDEQAQAQVCITEDLPVSPQQKDVTANESVDDIDEACLQHSVVPRHDDDEDLQLEQVRSRVAEESFPSREETPTPPACVGPTSMPTQTQTSMPMPMATSTSDEATPGSVAGQEDDQDVAMVSTMGDEDEEAETIMLESMEGMVEGEGQLEEYDELQERSSDDQLVDDDDTMVMDQPPVDTAIAANAPFAAPVGPTSNTNPFPIPNPFPSYPKASTTPRDISLPPITTFPRPSYFASSLSSPSTSSSSPMSPVSSSPLPLSPTPHIVPSPSESLSLPPTLLPSPHVSQKRKREHVPVQPLDPTREPRRPKAPRTGSRIKLLDSSVGASLPGARGRTDVVSIAGNARKRMIGERAYASGLMLLSTEKTTERDVEMHMDGGDQGRVGDVVEQQEPQSQLMTPTTTPTVPVSSIWSPSTDDWSNWSTPYPLAEPRNIPAASGTGRRAEMDVDVDAETRFEVHSGSWSYASTSPTTSTFKTGSWTPSQTAGFGFARPGPKAQTQTQAEPTESPSRWRPEPRQGFHVAGVNNVPLGWGWGSSARPSSSSSSSATEWSPTEAVKKDWFARGTTNKDRNSTANDHNHTTASHTTRKDAHWPSLSTFAETSRNAMPTVTSSTHTNTTTKITNASTFRWPSLSEFV</sequence>
<feature type="region of interest" description="Disordered" evidence="3">
    <location>
        <begin position="976"/>
        <end position="995"/>
    </location>
</feature>
<dbReference type="EMBL" id="DF849016">
    <property type="protein sequence ID" value="GAT55448.1"/>
    <property type="molecule type" value="Genomic_DNA"/>
</dbReference>
<feature type="region of interest" description="Disordered" evidence="3">
    <location>
        <begin position="732"/>
        <end position="758"/>
    </location>
</feature>
<name>A0ABQ0LWK2_MYCCL</name>
<dbReference type="Pfam" id="PF00385">
    <property type="entry name" value="Chromo"/>
    <property type="match status" value="1"/>
</dbReference>
<protein>
    <recommendedName>
        <fullName evidence="4">Chromo domain-containing protein</fullName>
    </recommendedName>
</protein>
<feature type="compositionally biased region" description="Polar residues" evidence="3">
    <location>
        <begin position="373"/>
        <end position="390"/>
    </location>
</feature>
<feature type="compositionally biased region" description="Low complexity" evidence="3">
    <location>
        <begin position="1119"/>
        <end position="1138"/>
    </location>
</feature>
<dbReference type="Gene3D" id="2.40.50.40">
    <property type="match status" value="1"/>
</dbReference>
<evidence type="ECO:0000256" key="1">
    <source>
        <dbReference type="ARBA" id="ARBA00004123"/>
    </source>
</evidence>
<feature type="compositionally biased region" description="Low complexity" evidence="3">
    <location>
        <begin position="820"/>
        <end position="841"/>
    </location>
</feature>
<feature type="compositionally biased region" description="Polar residues" evidence="3">
    <location>
        <begin position="324"/>
        <end position="335"/>
    </location>
</feature>
<feature type="compositionally biased region" description="Low complexity" evidence="3">
    <location>
        <begin position="851"/>
        <end position="867"/>
    </location>
</feature>
<feature type="region of interest" description="Disordered" evidence="3">
    <location>
        <begin position="1046"/>
        <end position="1107"/>
    </location>
</feature>
<dbReference type="PANTHER" id="PTHR22812">
    <property type="entry name" value="CHROMOBOX PROTEIN"/>
    <property type="match status" value="1"/>
</dbReference>
<gene>
    <name evidence="5" type="ORF">MCHLO_12221</name>
</gene>
<dbReference type="InterPro" id="IPR000953">
    <property type="entry name" value="Chromo/chromo_shadow_dom"/>
</dbReference>
<dbReference type="InterPro" id="IPR016197">
    <property type="entry name" value="Chromo-like_dom_sf"/>
</dbReference>
<dbReference type="SMART" id="SM00298">
    <property type="entry name" value="CHROMO"/>
    <property type="match status" value="1"/>
</dbReference>
<feature type="region of interest" description="Disordered" evidence="3">
    <location>
        <begin position="644"/>
        <end position="699"/>
    </location>
</feature>
<feature type="compositionally biased region" description="Basic residues" evidence="3">
    <location>
        <begin position="1"/>
        <end position="12"/>
    </location>
</feature>
<feature type="compositionally biased region" description="Low complexity" evidence="3">
    <location>
        <begin position="773"/>
        <end position="784"/>
    </location>
</feature>
<keyword evidence="6" id="KW-1185">Reference proteome</keyword>
<feature type="compositionally biased region" description="Polar residues" evidence="3">
    <location>
        <begin position="1046"/>
        <end position="1069"/>
    </location>
</feature>
<reference evidence="5" key="1">
    <citation type="submission" date="2014-09" db="EMBL/GenBank/DDBJ databases">
        <title>Genome sequence of the luminous mushroom Mycena chlorophos for searching fungal bioluminescence genes.</title>
        <authorList>
            <person name="Tanaka Y."/>
            <person name="Kasuga D."/>
            <person name="Oba Y."/>
            <person name="Hase S."/>
            <person name="Sato K."/>
            <person name="Oba Y."/>
            <person name="Sakakibara Y."/>
        </authorList>
    </citation>
    <scope>NUCLEOTIDE SEQUENCE</scope>
</reference>
<comment type="subcellular location">
    <subcellularLocation>
        <location evidence="1">Nucleus</location>
    </subcellularLocation>
</comment>
<dbReference type="Proteomes" id="UP000815677">
    <property type="component" value="Unassembled WGS sequence"/>
</dbReference>
<dbReference type="PROSITE" id="PS50013">
    <property type="entry name" value="CHROMO_2"/>
    <property type="match status" value="1"/>
</dbReference>
<organism evidence="5 6">
    <name type="scientific">Mycena chlorophos</name>
    <name type="common">Agaric fungus</name>
    <name type="synonym">Agaricus chlorophos</name>
    <dbReference type="NCBI Taxonomy" id="658473"/>
    <lineage>
        <taxon>Eukaryota</taxon>
        <taxon>Fungi</taxon>
        <taxon>Dikarya</taxon>
        <taxon>Basidiomycota</taxon>
        <taxon>Agaricomycotina</taxon>
        <taxon>Agaricomycetes</taxon>
        <taxon>Agaricomycetidae</taxon>
        <taxon>Agaricales</taxon>
        <taxon>Marasmiineae</taxon>
        <taxon>Mycenaceae</taxon>
        <taxon>Mycena</taxon>
    </lineage>
</organism>
<feature type="region of interest" description="Disordered" evidence="3">
    <location>
        <begin position="179"/>
        <end position="217"/>
    </location>
</feature>
<feature type="region of interest" description="Disordered" evidence="3">
    <location>
        <begin position="773"/>
        <end position="915"/>
    </location>
</feature>
<feature type="compositionally biased region" description="Low complexity" evidence="3">
    <location>
        <begin position="982"/>
        <end position="995"/>
    </location>
</feature>
<dbReference type="PROSITE" id="PS00598">
    <property type="entry name" value="CHROMO_1"/>
    <property type="match status" value="1"/>
</dbReference>
<feature type="region of interest" description="Disordered" evidence="3">
    <location>
        <begin position="1"/>
        <end position="20"/>
    </location>
</feature>
<feature type="domain" description="Chromo" evidence="4">
    <location>
        <begin position="37"/>
        <end position="102"/>
    </location>
</feature>
<feature type="compositionally biased region" description="Low complexity" evidence="3">
    <location>
        <begin position="349"/>
        <end position="368"/>
    </location>
</feature>
<evidence type="ECO:0000256" key="3">
    <source>
        <dbReference type="SAM" id="MobiDB-lite"/>
    </source>
</evidence>